<gene>
    <name evidence="1" type="ORF">H340_17497</name>
</gene>
<dbReference type="EMBL" id="AORZ01000054">
    <property type="protein sequence ID" value="EME99225.1"/>
    <property type="molecule type" value="Genomic_DNA"/>
</dbReference>
<dbReference type="PATRIC" id="fig|1223523.3.peg.3583"/>
<dbReference type="RefSeq" id="WP_004947012.1">
    <property type="nucleotide sequence ID" value="NZ_AORZ01000054.1"/>
</dbReference>
<proteinExistence type="predicted"/>
<sequence>MTAAGGTTVHLVLTAPDLPGDTGETGLQDKSGALLPGRTAPGRTTRYELDVPLRTTAGGSDFSGPYVHGTRGGRFLYLSRRDPSGPGWARRCKIMLPDGPPAGGGTLYATVTDTGGSRAELTEDGWTAEEPGR</sequence>
<protein>
    <submittedName>
        <fullName evidence="1">Uncharacterized protein</fullName>
    </submittedName>
</protein>
<reference evidence="1 2" key="1">
    <citation type="journal article" date="2013" name="Genome Announc.">
        <title>Whole-Genome Shotgun Assembly and Analysis of the Genome of Streptomyces mobaraensis DSM 40847, a Strain for Industrial Production of Microbial Transglutaminase.</title>
        <authorList>
            <person name="Yang H."/>
            <person name="He T."/>
            <person name="Wu W."/>
            <person name="Zhu W."/>
            <person name="Lu B."/>
            <person name="Sun W."/>
        </authorList>
    </citation>
    <scope>NUCLEOTIDE SEQUENCE [LARGE SCALE GENOMIC DNA]</scope>
    <source>
        <strain evidence="1 2">DSM 40847</strain>
    </source>
</reference>
<dbReference type="Proteomes" id="UP000011740">
    <property type="component" value="Unassembled WGS sequence"/>
</dbReference>
<dbReference type="Pfam" id="PF19452">
    <property type="entry name" value="DUF5990"/>
    <property type="match status" value="1"/>
</dbReference>
<organism evidence="1 2">
    <name type="scientific">Streptomyces mobaraensis (strain ATCC 29032 / DSM 40847 / JCM 4168 / NBRC 13819 / NCIMB 11159 / IPCR 16-22)</name>
    <dbReference type="NCBI Taxonomy" id="1223523"/>
    <lineage>
        <taxon>Bacteria</taxon>
        <taxon>Bacillati</taxon>
        <taxon>Actinomycetota</taxon>
        <taxon>Actinomycetes</taxon>
        <taxon>Kitasatosporales</taxon>
        <taxon>Streptomycetaceae</taxon>
        <taxon>Streptomyces</taxon>
    </lineage>
</organism>
<dbReference type="InterPro" id="IPR046032">
    <property type="entry name" value="DUF5990"/>
</dbReference>
<name>M3C5I3_STRM1</name>
<accession>M3C5I3</accession>
<comment type="caution">
    <text evidence="1">The sequence shown here is derived from an EMBL/GenBank/DDBJ whole genome shotgun (WGS) entry which is preliminary data.</text>
</comment>
<dbReference type="AlphaFoldDB" id="M3C5I3"/>
<dbReference type="STRING" id="1223523.H340_17497"/>
<evidence type="ECO:0000313" key="1">
    <source>
        <dbReference type="EMBL" id="EME99225.1"/>
    </source>
</evidence>
<evidence type="ECO:0000313" key="2">
    <source>
        <dbReference type="Proteomes" id="UP000011740"/>
    </source>
</evidence>